<accession>A0A6L6JD28</accession>
<comment type="caution">
    <text evidence="1">The sequence shown here is derived from an EMBL/GenBank/DDBJ whole genome shotgun (WGS) entry which is preliminary data.</text>
</comment>
<reference evidence="1 2" key="1">
    <citation type="submission" date="2019-11" db="EMBL/GenBank/DDBJ databases">
        <authorList>
            <person name="Dong K."/>
        </authorList>
    </citation>
    <scope>NUCLEOTIDE SEQUENCE [LARGE SCALE GENOMIC DNA]</scope>
    <source>
        <strain evidence="1 2">NBRC 111993</strain>
    </source>
</reference>
<evidence type="ECO:0000313" key="1">
    <source>
        <dbReference type="EMBL" id="MTH80022.1"/>
    </source>
</evidence>
<protein>
    <submittedName>
        <fullName evidence="1">Uncharacterized protein</fullName>
    </submittedName>
</protein>
<dbReference type="RefSeq" id="WP_155097374.1">
    <property type="nucleotide sequence ID" value="NZ_WMIE01000025.1"/>
</dbReference>
<evidence type="ECO:0000313" key="2">
    <source>
        <dbReference type="Proteomes" id="UP000478183"/>
    </source>
</evidence>
<dbReference type="AlphaFoldDB" id="A0A6L6JD28"/>
<keyword evidence="2" id="KW-1185">Reference proteome</keyword>
<dbReference type="Proteomes" id="UP000478183">
    <property type="component" value="Unassembled WGS sequence"/>
</dbReference>
<sequence>MKSLALKLEVFNSRSTNEKTITVQDVVSARDEGYECGFRDAQSDYINMIGDEIKRLVDLSRKIDAERDVIYKDVEREFLQLLAVFIEALSGFVDGSGVFDRIVSEVSAARERKVGSLQIRCSSDVYATIGPDLMGRLSGVKILSSDKPLDCAAKVEFHEGRISFNTDGFKAACKGIISNSYGG</sequence>
<proteinExistence type="predicted"/>
<organism evidence="1 2">
    <name type="scientific">Paracoccus aestuariivivens</name>
    <dbReference type="NCBI Taxonomy" id="1820333"/>
    <lineage>
        <taxon>Bacteria</taxon>
        <taxon>Pseudomonadati</taxon>
        <taxon>Pseudomonadota</taxon>
        <taxon>Alphaproteobacteria</taxon>
        <taxon>Rhodobacterales</taxon>
        <taxon>Paracoccaceae</taxon>
        <taxon>Paracoccus</taxon>
    </lineage>
</organism>
<gene>
    <name evidence="1" type="ORF">GL286_20160</name>
</gene>
<name>A0A6L6JD28_9RHOB</name>
<dbReference type="EMBL" id="WMIE01000025">
    <property type="protein sequence ID" value="MTH80022.1"/>
    <property type="molecule type" value="Genomic_DNA"/>
</dbReference>